<keyword evidence="1" id="KW-0732">Signal</keyword>
<proteinExistence type="predicted"/>
<evidence type="ECO:0000313" key="2">
    <source>
        <dbReference type="EMBL" id="RKP37705.1"/>
    </source>
</evidence>
<dbReference type="Proteomes" id="UP000268162">
    <property type="component" value="Unassembled WGS sequence"/>
</dbReference>
<reference evidence="3" key="1">
    <citation type="journal article" date="2018" name="Nat. Microbiol.">
        <title>Leveraging single-cell genomics to expand the fungal tree of life.</title>
        <authorList>
            <person name="Ahrendt S.R."/>
            <person name="Quandt C.A."/>
            <person name="Ciobanu D."/>
            <person name="Clum A."/>
            <person name="Salamov A."/>
            <person name="Andreopoulos B."/>
            <person name="Cheng J.F."/>
            <person name="Woyke T."/>
            <person name="Pelin A."/>
            <person name="Henrissat B."/>
            <person name="Reynolds N.K."/>
            <person name="Benny G.L."/>
            <person name="Smith M.E."/>
            <person name="James T.Y."/>
            <person name="Grigoriev I.V."/>
        </authorList>
    </citation>
    <scope>NUCLEOTIDE SEQUENCE [LARGE SCALE GENOMIC DNA]</scope>
    <source>
        <strain evidence="3">RSA 468</strain>
    </source>
</reference>
<keyword evidence="3" id="KW-1185">Reference proteome</keyword>
<organism evidence="2 3">
    <name type="scientific">Dimargaris cristalligena</name>
    <dbReference type="NCBI Taxonomy" id="215637"/>
    <lineage>
        <taxon>Eukaryota</taxon>
        <taxon>Fungi</taxon>
        <taxon>Fungi incertae sedis</taxon>
        <taxon>Zoopagomycota</taxon>
        <taxon>Kickxellomycotina</taxon>
        <taxon>Dimargaritomycetes</taxon>
        <taxon>Dimargaritales</taxon>
        <taxon>Dimargaritaceae</taxon>
        <taxon>Dimargaris</taxon>
    </lineage>
</organism>
<dbReference type="AlphaFoldDB" id="A0A4P9ZVR8"/>
<evidence type="ECO:0000313" key="3">
    <source>
        <dbReference type="Proteomes" id="UP000268162"/>
    </source>
</evidence>
<name>A0A4P9ZVR8_9FUNG</name>
<gene>
    <name evidence="2" type="ORF">BJ085DRAFT_27694</name>
</gene>
<protein>
    <submittedName>
        <fullName evidence="2">Uncharacterized protein</fullName>
    </submittedName>
</protein>
<accession>A0A4P9ZVR8</accession>
<feature type="signal peptide" evidence="1">
    <location>
        <begin position="1"/>
        <end position="21"/>
    </location>
</feature>
<sequence length="556" mass="61857">MRSSFLSVSVVGMALANFTTSFPHGIGSVNTAVGGKPAPQLLRRALGEKRQDATGSSGYGQDYKRMKPLARNLMENDNDIMKMVRSEADYSAFLTTFSLPEYIPSSLLTRRSLAILFPMVARALKAGTGEIPELDMLIARVNSSDYGPDHDSLSSGLPGLISTNLPNNLARQTLSSLPYLVQGHLAAHFVINNNLEGLKGIIRSWIANPQELVQLPGFDDALFEFTHAVTADDDMGTSADQMSLVEDLLKGTYDPYLYVDVPKFDPKNNDPLDTRGDLALYDNKARWSIVTLFAWAMEYQMDRVEELFAEFGNPFRNRDFPCLVTLEYYFAFTYLNPMYSESSRFLSSREQFSCFQNFSFQGYVTLSPSSNQPDEVLIRVRHNHQLTPQIEMEPADDNSTFPILANNLQQLFGFIDNSDARPDINIRIGPIHAWAESLNSAIEVWESIHSSNTEDSPNAVSDSAGPTSAIPGNLVSGANKIAQLAGELVTQVKLFKDNSTPEYRESNPVATNDMDGLLNILRNHLLVLSEKYLFKAVIQEGLSWFRAEVGDQKAWP</sequence>
<feature type="chain" id="PRO_5020669433" evidence="1">
    <location>
        <begin position="22"/>
        <end position="556"/>
    </location>
</feature>
<dbReference type="EMBL" id="ML002458">
    <property type="protein sequence ID" value="RKP37705.1"/>
    <property type="molecule type" value="Genomic_DNA"/>
</dbReference>
<evidence type="ECO:0000256" key="1">
    <source>
        <dbReference type="SAM" id="SignalP"/>
    </source>
</evidence>